<evidence type="ECO:0000313" key="3">
    <source>
        <dbReference type="Proteomes" id="UP000294621"/>
    </source>
</evidence>
<organism evidence="2 3">
    <name type="scientific">Arthrobacter nitrophenolicus</name>
    <dbReference type="NCBI Taxonomy" id="683150"/>
    <lineage>
        <taxon>Bacteria</taxon>
        <taxon>Bacillati</taxon>
        <taxon>Actinomycetota</taxon>
        <taxon>Actinomycetes</taxon>
        <taxon>Micrococcales</taxon>
        <taxon>Micrococcaceae</taxon>
        <taxon>Arthrobacter</taxon>
    </lineage>
</organism>
<reference evidence="2 3" key="1">
    <citation type="submission" date="2019-03" db="EMBL/GenBank/DDBJ databases">
        <title>Genome Sequencing and Assembly of Various Microbes Isolated from Partially Reclaimed Soil and Acid Mine Drainage (AMD) Site.</title>
        <authorList>
            <person name="Steinbock B."/>
            <person name="Bechtold R."/>
            <person name="Sevigny J.L."/>
            <person name="Thomas D."/>
            <person name="Cuthill L.R."/>
            <person name="Aveiro Johannsen E.J."/>
            <person name="Thomas K."/>
            <person name="Ghosh A."/>
        </authorList>
    </citation>
    <scope>NUCLEOTIDE SEQUENCE [LARGE SCALE GENOMIC DNA]</scope>
    <source>
        <strain evidence="2 3">S-A1</strain>
    </source>
</reference>
<comment type="caution">
    <text evidence="2">The sequence shown here is derived from an EMBL/GenBank/DDBJ whole genome shotgun (WGS) entry which is preliminary data.</text>
</comment>
<dbReference type="RefSeq" id="WP_094180403.1">
    <property type="nucleotide sequence ID" value="NZ_SMZQ01000017.1"/>
</dbReference>
<dbReference type="InterPro" id="IPR036390">
    <property type="entry name" value="WH_DNA-bd_sf"/>
</dbReference>
<dbReference type="InterPro" id="IPR036388">
    <property type="entry name" value="WH-like_DNA-bd_sf"/>
</dbReference>
<accession>A0A4R5XMN7</accession>
<dbReference type="PANTHER" id="PTHR33169:SF14">
    <property type="entry name" value="TRANSCRIPTIONAL REGULATOR RV3488"/>
    <property type="match status" value="1"/>
</dbReference>
<evidence type="ECO:0000313" key="2">
    <source>
        <dbReference type="EMBL" id="TDL32115.1"/>
    </source>
</evidence>
<dbReference type="Proteomes" id="UP000294621">
    <property type="component" value="Unassembled WGS sequence"/>
</dbReference>
<dbReference type="OrthoDB" id="122286at2"/>
<dbReference type="EMBL" id="SMZQ01000017">
    <property type="protein sequence ID" value="TDL32115.1"/>
    <property type="molecule type" value="Genomic_DNA"/>
</dbReference>
<dbReference type="Gene3D" id="1.10.10.10">
    <property type="entry name" value="Winged helix-like DNA-binding domain superfamily/Winged helix DNA-binding domain"/>
    <property type="match status" value="1"/>
</dbReference>
<dbReference type="SUPFAM" id="SSF46785">
    <property type="entry name" value="Winged helix' DNA-binding domain"/>
    <property type="match status" value="1"/>
</dbReference>
<proteinExistence type="predicted"/>
<dbReference type="InterPro" id="IPR052509">
    <property type="entry name" value="Metal_resp_DNA-bind_regulator"/>
</dbReference>
<gene>
    <name evidence="2" type="ORF">E2R57_20625</name>
</gene>
<dbReference type="AlphaFoldDB" id="A0A4R5XMN7"/>
<dbReference type="PANTHER" id="PTHR33169">
    <property type="entry name" value="PADR-FAMILY TRANSCRIPTIONAL REGULATOR"/>
    <property type="match status" value="1"/>
</dbReference>
<protein>
    <submittedName>
        <fullName evidence="2">PadR family transcriptional regulator</fullName>
    </submittedName>
</protein>
<feature type="domain" description="Transcription regulator PadR N-terminal" evidence="1">
    <location>
        <begin position="13"/>
        <end position="83"/>
    </location>
</feature>
<name>A0A4R5XMN7_9MICC</name>
<dbReference type="InterPro" id="IPR005149">
    <property type="entry name" value="Tscrpt_reg_PadR_N"/>
</dbReference>
<evidence type="ECO:0000259" key="1">
    <source>
        <dbReference type="Pfam" id="PF03551"/>
    </source>
</evidence>
<sequence length="106" mass="11826">MRELMRAAVRLHILHHAAEEDIHGAWMSEELANHGYSISPGTLYPTLHRMEQDGLLVSRQEVVGGRPRRVYRATTAGLDALAEGRRSIAELAAEVLPTSPKENPYE</sequence>
<dbReference type="Pfam" id="PF03551">
    <property type="entry name" value="PadR"/>
    <property type="match status" value="1"/>
</dbReference>